<dbReference type="Proteomes" id="UP001162156">
    <property type="component" value="Unassembled WGS sequence"/>
</dbReference>
<evidence type="ECO:0000256" key="4">
    <source>
        <dbReference type="RuleBase" id="RU003718"/>
    </source>
</evidence>
<protein>
    <recommendedName>
        <fullName evidence="5">UDP-glucuronosyltransferase</fullName>
        <ecNumber evidence="5">2.4.1.17</ecNumber>
    </recommendedName>
</protein>
<dbReference type="AlphaFoldDB" id="A0AAV8WJE4"/>
<dbReference type="InterPro" id="IPR035595">
    <property type="entry name" value="UDP_glycos_trans_CS"/>
</dbReference>
<comment type="similarity">
    <text evidence="1 4">Belongs to the UDP-glycosyltransferase family.</text>
</comment>
<dbReference type="Gene3D" id="3.40.50.2000">
    <property type="entry name" value="Glycogen Phosphorylase B"/>
    <property type="match status" value="1"/>
</dbReference>
<reference evidence="6" key="1">
    <citation type="journal article" date="2023" name="Insect Mol. Biol.">
        <title>Genome sequencing provides insights into the evolution of gene families encoding plant cell wall-degrading enzymes in longhorned beetles.</title>
        <authorList>
            <person name="Shin N.R."/>
            <person name="Okamura Y."/>
            <person name="Kirsch R."/>
            <person name="Pauchet Y."/>
        </authorList>
    </citation>
    <scope>NUCLEOTIDE SEQUENCE</scope>
    <source>
        <strain evidence="6">RBIC_L_NR</strain>
    </source>
</reference>
<organism evidence="6 7">
    <name type="scientific">Rhamnusium bicolor</name>
    <dbReference type="NCBI Taxonomy" id="1586634"/>
    <lineage>
        <taxon>Eukaryota</taxon>
        <taxon>Metazoa</taxon>
        <taxon>Ecdysozoa</taxon>
        <taxon>Arthropoda</taxon>
        <taxon>Hexapoda</taxon>
        <taxon>Insecta</taxon>
        <taxon>Pterygota</taxon>
        <taxon>Neoptera</taxon>
        <taxon>Endopterygota</taxon>
        <taxon>Coleoptera</taxon>
        <taxon>Polyphaga</taxon>
        <taxon>Cucujiformia</taxon>
        <taxon>Chrysomeloidea</taxon>
        <taxon>Cerambycidae</taxon>
        <taxon>Lepturinae</taxon>
        <taxon>Rhagiini</taxon>
        <taxon>Rhamnusium</taxon>
    </lineage>
</organism>
<dbReference type="GO" id="GO:0016020">
    <property type="term" value="C:membrane"/>
    <property type="evidence" value="ECO:0007669"/>
    <property type="project" value="UniProtKB-SubCell"/>
</dbReference>
<evidence type="ECO:0000256" key="5">
    <source>
        <dbReference type="RuleBase" id="RU362059"/>
    </source>
</evidence>
<sequence length="151" mass="17135">MAHDIKHLLDEAKQGVVYFSLGTNVKSTLLSKKRMDLLLSALSELPYKVLWKVEIDDMDNIPSNVEIRKWLPQQDILRHPNVKLFITQGGLQSIDEALNSTVPMLIIPFFGDQHFNAHKIAHSGAGLALNFHDFTKEEILEKIHTLILDPT</sequence>
<comment type="caution">
    <text evidence="6">The sequence shown here is derived from an EMBL/GenBank/DDBJ whole genome shotgun (WGS) entry which is preliminary data.</text>
</comment>
<dbReference type="GO" id="GO:0015020">
    <property type="term" value="F:glucuronosyltransferase activity"/>
    <property type="evidence" value="ECO:0007669"/>
    <property type="project" value="UniProtKB-EC"/>
</dbReference>
<dbReference type="SUPFAM" id="SSF53756">
    <property type="entry name" value="UDP-Glycosyltransferase/glycogen phosphorylase"/>
    <property type="match status" value="1"/>
</dbReference>
<name>A0AAV8WJE4_9CUCU</name>
<dbReference type="EC" id="2.4.1.17" evidence="5"/>
<evidence type="ECO:0000256" key="3">
    <source>
        <dbReference type="ARBA" id="ARBA00022679"/>
    </source>
</evidence>
<proteinExistence type="inferred from homology"/>
<dbReference type="InterPro" id="IPR002213">
    <property type="entry name" value="UDP_glucos_trans"/>
</dbReference>
<evidence type="ECO:0000313" key="7">
    <source>
        <dbReference type="Proteomes" id="UP001162156"/>
    </source>
</evidence>
<dbReference type="PROSITE" id="PS00375">
    <property type="entry name" value="UDPGT"/>
    <property type="match status" value="1"/>
</dbReference>
<comment type="subcellular location">
    <subcellularLocation>
        <location evidence="5">Membrane</location>
        <topology evidence="5">Single-pass membrane protein</topology>
    </subcellularLocation>
</comment>
<comment type="catalytic activity">
    <reaction evidence="5">
        <text>glucuronate acceptor + UDP-alpha-D-glucuronate = acceptor beta-D-glucuronoside + UDP + H(+)</text>
        <dbReference type="Rhea" id="RHEA:21032"/>
        <dbReference type="ChEBI" id="CHEBI:15378"/>
        <dbReference type="ChEBI" id="CHEBI:58052"/>
        <dbReference type="ChEBI" id="CHEBI:58223"/>
        <dbReference type="ChEBI" id="CHEBI:132367"/>
        <dbReference type="ChEBI" id="CHEBI:132368"/>
        <dbReference type="EC" id="2.4.1.17"/>
    </reaction>
</comment>
<dbReference type="PANTHER" id="PTHR48043:SF159">
    <property type="entry name" value="EG:EG0003.4 PROTEIN-RELATED"/>
    <property type="match status" value="1"/>
</dbReference>
<dbReference type="Pfam" id="PF00201">
    <property type="entry name" value="UDPGT"/>
    <property type="match status" value="1"/>
</dbReference>
<keyword evidence="3 4" id="KW-0808">Transferase</keyword>
<evidence type="ECO:0000313" key="6">
    <source>
        <dbReference type="EMBL" id="KAJ8926672.1"/>
    </source>
</evidence>
<accession>A0AAV8WJE4</accession>
<dbReference type="CDD" id="cd03784">
    <property type="entry name" value="GT1_Gtf-like"/>
    <property type="match status" value="1"/>
</dbReference>
<keyword evidence="7" id="KW-1185">Reference proteome</keyword>
<gene>
    <name evidence="6" type="ORF">NQ314_020939</name>
</gene>
<dbReference type="FunFam" id="3.40.50.2000:FF:000021">
    <property type="entry name" value="UDP-glucuronosyltransferase"/>
    <property type="match status" value="1"/>
</dbReference>
<dbReference type="InterPro" id="IPR050271">
    <property type="entry name" value="UDP-glycosyltransferase"/>
</dbReference>
<dbReference type="PANTHER" id="PTHR48043">
    <property type="entry name" value="EG:EG0003.4 PROTEIN-RELATED"/>
    <property type="match status" value="1"/>
</dbReference>
<evidence type="ECO:0000256" key="2">
    <source>
        <dbReference type="ARBA" id="ARBA00022676"/>
    </source>
</evidence>
<dbReference type="EMBL" id="JANEYF010005816">
    <property type="protein sequence ID" value="KAJ8926672.1"/>
    <property type="molecule type" value="Genomic_DNA"/>
</dbReference>
<keyword evidence="2 4" id="KW-0328">Glycosyltransferase</keyword>
<evidence type="ECO:0000256" key="1">
    <source>
        <dbReference type="ARBA" id="ARBA00009995"/>
    </source>
</evidence>